<dbReference type="EMBL" id="BJXX01000103">
    <property type="protein sequence ID" value="GEN34901.1"/>
    <property type="molecule type" value="Genomic_DNA"/>
</dbReference>
<feature type="domain" description="HTH lysR-type" evidence="5">
    <location>
        <begin position="1"/>
        <end position="58"/>
    </location>
</feature>
<dbReference type="InterPro" id="IPR005119">
    <property type="entry name" value="LysR_subst-bd"/>
</dbReference>
<evidence type="ECO:0000256" key="1">
    <source>
        <dbReference type="ARBA" id="ARBA00009437"/>
    </source>
</evidence>
<sequence>MELRHLEYFMAVAEELNFSRAAARLNITQPPLSQQIQQLERELGVPLFHREKKRIQLTGAGELFLVEVRRILAGVSHAVKVAQRAHRGEVGSLVVGFVGSATYDILPAVIREYQLRFPDVHISLYEMSTPEQIEALRQNRIDIGILRPPVSDPALRTNIVQAAPCVLALPKNHPLLEKKEIRLVDTAHFPFVALSRKTWAGLYDEFLSLCNRMGFHPIIRQEALEFQTVIGLVAAGIGIAVVPVSAMNLHTQDVVYRNVKDGMPNAAMGLSWRRDAASPLVDKFVHIAKKFVISGTTQAPGTIHTPGNE</sequence>
<dbReference type="Pfam" id="PF00126">
    <property type="entry name" value="HTH_1"/>
    <property type="match status" value="1"/>
</dbReference>
<evidence type="ECO:0000259" key="5">
    <source>
        <dbReference type="PROSITE" id="PS50931"/>
    </source>
</evidence>
<keyword evidence="7" id="KW-1185">Reference proteome</keyword>
<comment type="similarity">
    <text evidence="1">Belongs to the LysR transcriptional regulatory family.</text>
</comment>
<protein>
    <submittedName>
        <fullName evidence="6">LysR family transcriptional regulator</fullName>
    </submittedName>
</protein>
<dbReference type="Gene3D" id="3.40.190.10">
    <property type="entry name" value="Periplasmic binding protein-like II"/>
    <property type="match status" value="2"/>
</dbReference>
<comment type="caution">
    <text evidence="6">The sequence shown here is derived from an EMBL/GenBank/DDBJ whole genome shotgun (WGS) entry which is preliminary data.</text>
</comment>
<dbReference type="OrthoDB" id="9803735at2"/>
<dbReference type="SUPFAM" id="SSF46785">
    <property type="entry name" value="Winged helix' DNA-binding domain"/>
    <property type="match status" value="1"/>
</dbReference>
<evidence type="ECO:0000256" key="3">
    <source>
        <dbReference type="ARBA" id="ARBA00023125"/>
    </source>
</evidence>
<dbReference type="InterPro" id="IPR000847">
    <property type="entry name" value="LysR_HTH_N"/>
</dbReference>
<dbReference type="GO" id="GO:0003677">
    <property type="term" value="F:DNA binding"/>
    <property type="evidence" value="ECO:0007669"/>
    <property type="project" value="UniProtKB-KW"/>
</dbReference>
<keyword evidence="2" id="KW-0805">Transcription regulation</keyword>
<proteinExistence type="inferred from homology"/>
<dbReference type="FunFam" id="1.10.10.10:FF:000001">
    <property type="entry name" value="LysR family transcriptional regulator"/>
    <property type="match status" value="1"/>
</dbReference>
<dbReference type="Proteomes" id="UP000321157">
    <property type="component" value="Unassembled WGS sequence"/>
</dbReference>
<dbReference type="PANTHER" id="PTHR30346:SF0">
    <property type="entry name" value="HCA OPERON TRANSCRIPTIONAL ACTIVATOR HCAR"/>
    <property type="match status" value="1"/>
</dbReference>
<evidence type="ECO:0000256" key="4">
    <source>
        <dbReference type="ARBA" id="ARBA00023163"/>
    </source>
</evidence>
<dbReference type="AlphaFoldDB" id="A0A511V9I7"/>
<dbReference type="Pfam" id="PF03466">
    <property type="entry name" value="LysR_substrate"/>
    <property type="match status" value="1"/>
</dbReference>
<dbReference type="PROSITE" id="PS50931">
    <property type="entry name" value="HTH_LYSR"/>
    <property type="match status" value="1"/>
</dbReference>
<evidence type="ECO:0000256" key="2">
    <source>
        <dbReference type="ARBA" id="ARBA00023015"/>
    </source>
</evidence>
<dbReference type="Gene3D" id="1.10.10.10">
    <property type="entry name" value="Winged helix-like DNA-binding domain superfamily/Winged helix DNA-binding domain"/>
    <property type="match status" value="1"/>
</dbReference>
<dbReference type="PANTHER" id="PTHR30346">
    <property type="entry name" value="TRANSCRIPTIONAL DUAL REGULATOR HCAR-RELATED"/>
    <property type="match status" value="1"/>
</dbReference>
<dbReference type="SUPFAM" id="SSF53850">
    <property type="entry name" value="Periplasmic binding protein-like II"/>
    <property type="match status" value="1"/>
</dbReference>
<dbReference type="GO" id="GO:0003700">
    <property type="term" value="F:DNA-binding transcription factor activity"/>
    <property type="evidence" value="ECO:0007669"/>
    <property type="project" value="InterPro"/>
</dbReference>
<keyword evidence="3" id="KW-0238">DNA-binding</keyword>
<evidence type="ECO:0000313" key="6">
    <source>
        <dbReference type="EMBL" id="GEN34901.1"/>
    </source>
</evidence>
<reference evidence="6 7" key="1">
    <citation type="submission" date="2019-07" db="EMBL/GenBank/DDBJ databases">
        <title>Whole genome shotgun sequence of Aneurinibacillus danicus NBRC 102444.</title>
        <authorList>
            <person name="Hosoyama A."/>
            <person name="Uohara A."/>
            <person name="Ohji S."/>
            <person name="Ichikawa N."/>
        </authorList>
    </citation>
    <scope>NUCLEOTIDE SEQUENCE [LARGE SCALE GENOMIC DNA]</scope>
    <source>
        <strain evidence="6 7">NBRC 102444</strain>
    </source>
</reference>
<dbReference type="RefSeq" id="WP_146810155.1">
    <property type="nucleotide sequence ID" value="NZ_BJXX01000103.1"/>
</dbReference>
<dbReference type="InterPro" id="IPR036390">
    <property type="entry name" value="WH_DNA-bd_sf"/>
</dbReference>
<accession>A0A511V9I7</accession>
<dbReference type="PRINTS" id="PR00039">
    <property type="entry name" value="HTHLYSR"/>
</dbReference>
<name>A0A511V9I7_9BACL</name>
<dbReference type="GO" id="GO:0032993">
    <property type="term" value="C:protein-DNA complex"/>
    <property type="evidence" value="ECO:0007669"/>
    <property type="project" value="TreeGrafter"/>
</dbReference>
<evidence type="ECO:0000313" key="7">
    <source>
        <dbReference type="Proteomes" id="UP000321157"/>
    </source>
</evidence>
<gene>
    <name evidence="6" type="ORF">ADA01nite_23610</name>
</gene>
<organism evidence="6 7">
    <name type="scientific">Aneurinibacillus danicus</name>
    <dbReference type="NCBI Taxonomy" id="267746"/>
    <lineage>
        <taxon>Bacteria</taxon>
        <taxon>Bacillati</taxon>
        <taxon>Bacillota</taxon>
        <taxon>Bacilli</taxon>
        <taxon>Bacillales</taxon>
        <taxon>Paenibacillaceae</taxon>
        <taxon>Aneurinibacillus group</taxon>
        <taxon>Aneurinibacillus</taxon>
    </lineage>
</organism>
<dbReference type="InterPro" id="IPR036388">
    <property type="entry name" value="WH-like_DNA-bd_sf"/>
</dbReference>
<keyword evidence="4" id="KW-0804">Transcription</keyword>